<organism evidence="1 2">
    <name type="scientific">Nezara viridula</name>
    <name type="common">Southern green stink bug</name>
    <name type="synonym">Cimex viridulus</name>
    <dbReference type="NCBI Taxonomy" id="85310"/>
    <lineage>
        <taxon>Eukaryota</taxon>
        <taxon>Metazoa</taxon>
        <taxon>Ecdysozoa</taxon>
        <taxon>Arthropoda</taxon>
        <taxon>Hexapoda</taxon>
        <taxon>Insecta</taxon>
        <taxon>Pterygota</taxon>
        <taxon>Neoptera</taxon>
        <taxon>Paraneoptera</taxon>
        <taxon>Hemiptera</taxon>
        <taxon>Heteroptera</taxon>
        <taxon>Panheteroptera</taxon>
        <taxon>Pentatomomorpha</taxon>
        <taxon>Pentatomoidea</taxon>
        <taxon>Pentatomidae</taxon>
        <taxon>Pentatominae</taxon>
        <taxon>Nezara</taxon>
    </lineage>
</organism>
<gene>
    <name evidence="1" type="ORF">NEZAVI_LOCUS9528</name>
</gene>
<accession>A0A9P0MRB5</accession>
<evidence type="ECO:0000313" key="1">
    <source>
        <dbReference type="EMBL" id="CAH1400241.1"/>
    </source>
</evidence>
<evidence type="ECO:0000313" key="2">
    <source>
        <dbReference type="Proteomes" id="UP001152798"/>
    </source>
</evidence>
<keyword evidence="2" id="KW-1185">Reference proteome</keyword>
<protein>
    <submittedName>
        <fullName evidence="1">Uncharacterized protein</fullName>
    </submittedName>
</protein>
<proteinExistence type="predicted"/>
<dbReference type="AlphaFoldDB" id="A0A9P0MRB5"/>
<sequence>MINGPLRVPSELTVRERISIVSVLIESIDPANVSVGKAARPPVGVFVVGIEEEAALQFRLFSLQDSIALLPTVALWFSRALLLPVEQ</sequence>
<dbReference type="EMBL" id="OV725080">
    <property type="protein sequence ID" value="CAH1400241.1"/>
    <property type="molecule type" value="Genomic_DNA"/>
</dbReference>
<reference evidence="1" key="1">
    <citation type="submission" date="2022-01" db="EMBL/GenBank/DDBJ databases">
        <authorList>
            <person name="King R."/>
        </authorList>
    </citation>
    <scope>NUCLEOTIDE SEQUENCE</scope>
</reference>
<name>A0A9P0MRB5_NEZVI</name>
<dbReference type="Proteomes" id="UP001152798">
    <property type="component" value="Chromosome 4"/>
</dbReference>